<dbReference type="Gene3D" id="1.10.287.110">
    <property type="entry name" value="DnaJ domain"/>
    <property type="match status" value="1"/>
</dbReference>
<dbReference type="GO" id="GO:0042026">
    <property type="term" value="P:protein refolding"/>
    <property type="evidence" value="ECO:0007669"/>
    <property type="project" value="TreeGrafter"/>
</dbReference>
<dbReference type="GO" id="GO:0051082">
    <property type="term" value="F:unfolded protein binding"/>
    <property type="evidence" value="ECO:0007669"/>
    <property type="project" value="UniProtKB-UniRule"/>
</dbReference>
<keyword evidence="7 11" id="KW-0346">Stress response</keyword>
<dbReference type="CDD" id="cd06257">
    <property type="entry name" value="DnaJ"/>
    <property type="match status" value="1"/>
</dbReference>
<dbReference type="InterPro" id="IPR001623">
    <property type="entry name" value="DnaJ_domain"/>
</dbReference>
<dbReference type="GO" id="GO:0005524">
    <property type="term" value="F:ATP binding"/>
    <property type="evidence" value="ECO:0007669"/>
    <property type="project" value="InterPro"/>
</dbReference>
<keyword evidence="5 11" id="KW-0863">Zinc-finger</keyword>
<dbReference type="FunFam" id="2.10.230.10:FF:000002">
    <property type="entry name" value="Molecular chaperone DnaJ"/>
    <property type="match status" value="1"/>
</dbReference>
<evidence type="ECO:0000313" key="16">
    <source>
        <dbReference type="Proteomes" id="UP000239297"/>
    </source>
</evidence>
<comment type="caution">
    <text evidence="15">The sequence shown here is derived from an EMBL/GenBank/DDBJ whole genome shotgun (WGS) entry which is preliminary data.</text>
</comment>
<evidence type="ECO:0000256" key="5">
    <source>
        <dbReference type="ARBA" id="ARBA00022771"/>
    </source>
</evidence>
<feature type="binding site" evidence="11">
    <location>
        <position position="159"/>
    </location>
    <ligand>
        <name>Zn(2+)</name>
        <dbReference type="ChEBI" id="CHEBI:29105"/>
        <label>2</label>
    </ligand>
</feature>
<evidence type="ECO:0000256" key="9">
    <source>
        <dbReference type="ARBA" id="ARBA00061004"/>
    </source>
</evidence>
<dbReference type="GO" id="GO:0005737">
    <property type="term" value="C:cytoplasm"/>
    <property type="evidence" value="ECO:0007669"/>
    <property type="project" value="UniProtKB-SubCell"/>
</dbReference>
<evidence type="ECO:0000256" key="11">
    <source>
        <dbReference type="HAMAP-Rule" id="MF_01152"/>
    </source>
</evidence>
<dbReference type="InterPro" id="IPR002939">
    <property type="entry name" value="DnaJ_C"/>
</dbReference>
<dbReference type="Gene3D" id="2.60.260.20">
    <property type="entry name" value="Urease metallochaperone UreE, N-terminal domain"/>
    <property type="match status" value="2"/>
</dbReference>
<proteinExistence type="inferred from homology"/>
<dbReference type="Pfam" id="PF01556">
    <property type="entry name" value="DnaJ_C"/>
    <property type="match status" value="1"/>
</dbReference>
<evidence type="ECO:0000259" key="14">
    <source>
        <dbReference type="PROSITE" id="PS51188"/>
    </source>
</evidence>
<feature type="domain" description="CR-type" evidence="14">
    <location>
        <begin position="129"/>
        <end position="211"/>
    </location>
</feature>
<dbReference type="InterPro" id="IPR036410">
    <property type="entry name" value="HSP_DnaJ_Cys-rich_dom_sf"/>
</dbReference>
<dbReference type="PROSITE" id="PS00636">
    <property type="entry name" value="DNAJ_1"/>
    <property type="match status" value="1"/>
</dbReference>
<organism evidence="15 16">
    <name type="scientific">Arthrobacter pityocampae</name>
    <dbReference type="NCBI Taxonomy" id="547334"/>
    <lineage>
        <taxon>Bacteria</taxon>
        <taxon>Bacillati</taxon>
        <taxon>Actinomycetota</taxon>
        <taxon>Actinomycetes</taxon>
        <taxon>Micrococcales</taxon>
        <taxon>Micrococcaceae</taxon>
        <taxon>Arthrobacter</taxon>
    </lineage>
</organism>
<dbReference type="InterPro" id="IPR008971">
    <property type="entry name" value="HSP40/DnaJ_pept-bd"/>
</dbReference>
<keyword evidence="4 11" id="KW-0677">Repeat</keyword>
<evidence type="ECO:0000256" key="3">
    <source>
        <dbReference type="ARBA" id="ARBA00022723"/>
    </source>
</evidence>
<feature type="binding site" evidence="11">
    <location>
        <position position="162"/>
    </location>
    <ligand>
        <name>Zn(2+)</name>
        <dbReference type="ChEBI" id="CHEBI:29105"/>
        <label>2</label>
    </ligand>
</feature>
<feature type="binding site" evidence="11">
    <location>
        <position position="142"/>
    </location>
    <ligand>
        <name>Zn(2+)</name>
        <dbReference type="ChEBI" id="CHEBI:29105"/>
        <label>1</label>
    </ligand>
</feature>
<keyword evidence="8 11" id="KW-0143">Chaperone</keyword>
<feature type="binding site" evidence="11">
    <location>
        <position position="145"/>
    </location>
    <ligand>
        <name>Zn(2+)</name>
        <dbReference type="ChEBI" id="CHEBI:29105"/>
        <label>1</label>
    </ligand>
</feature>
<dbReference type="NCBIfam" id="NF008035">
    <property type="entry name" value="PRK10767.1"/>
    <property type="match status" value="1"/>
</dbReference>
<feature type="domain" description="J" evidence="13">
    <location>
        <begin position="3"/>
        <end position="67"/>
    </location>
</feature>
<feature type="zinc finger region" description="CR-type" evidence="12">
    <location>
        <begin position="129"/>
        <end position="211"/>
    </location>
</feature>
<feature type="binding site" evidence="11">
    <location>
        <position position="185"/>
    </location>
    <ligand>
        <name>Zn(2+)</name>
        <dbReference type="ChEBI" id="CHEBI:29105"/>
        <label>2</label>
    </ligand>
</feature>
<dbReference type="PRINTS" id="PR00625">
    <property type="entry name" value="JDOMAIN"/>
</dbReference>
<dbReference type="SUPFAM" id="SSF46565">
    <property type="entry name" value="Chaperone J-domain"/>
    <property type="match status" value="1"/>
</dbReference>
<keyword evidence="2 11" id="KW-0235">DNA replication</keyword>
<dbReference type="HAMAP" id="MF_01152">
    <property type="entry name" value="DnaJ"/>
    <property type="match status" value="1"/>
</dbReference>
<evidence type="ECO:0000259" key="13">
    <source>
        <dbReference type="PROSITE" id="PS50076"/>
    </source>
</evidence>
<feature type="binding site" evidence="11">
    <location>
        <position position="202"/>
    </location>
    <ligand>
        <name>Zn(2+)</name>
        <dbReference type="ChEBI" id="CHEBI:29105"/>
        <label>1</label>
    </ligand>
</feature>
<dbReference type="PANTHER" id="PTHR43096">
    <property type="entry name" value="DNAJ HOMOLOG 1, MITOCHONDRIAL-RELATED"/>
    <property type="match status" value="1"/>
</dbReference>
<evidence type="ECO:0000256" key="10">
    <source>
        <dbReference type="ARBA" id="ARBA00067609"/>
    </source>
</evidence>
<feature type="binding site" evidence="11">
    <location>
        <position position="199"/>
    </location>
    <ligand>
        <name>Zn(2+)</name>
        <dbReference type="ChEBI" id="CHEBI:29105"/>
        <label>1</label>
    </ligand>
</feature>
<comment type="similarity">
    <text evidence="9 11">Belongs to the DnaJ family.</text>
</comment>
<dbReference type="FunFam" id="2.60.260.20:FF:000005">
    <property type="entry name" value="Chaperone protein dnaJ 1, mitochondrial"/>
    <property type="match status" value="1"/>
</dbReference>
<dbReference type="PROSITE" id="PS51188">
    <property type="entry name" value="ZF_CR"/>
    <property type="match status" value="1"/>
</dbReference>
<comment type="subcellular location">
    <subcellularLocation>
        <location evidence="11">Cytoplasm</location>
    </subcellularLocation>
</comment>
<evidence type="ECO:0000256" key="6">
    <source>
        <dbReference type="ARBA" id="ARBA00022833"/>
    </source>
</evidence>
<dbReference type="Proteomes" id="UP000239297">
    <property type="component" value="Unassembled WGS sequence"/>
</dbReference>
<evidence type="ECO:0000256" key="1">
    <source>
        <dbReference type="ARBA" id="ARBA00022490"/>
    </source>
</evidence>
<sequence length="377" mass="40224">MSNHYEVLGVAQGATGEEIKKAYRRLARKLHPDVNPGPDASEEFKRVSHAYEVLSDPQKRRVYDTTGNENGTDSGYGGGYSGSGFAFQDIFETFFGGGGGQQAGAPSRTRRGQDALINVRIDLKDAVFGTNKKIEVDTAELCPTCDGSCCQPGTSPRTCDICGGSGQVQRAVRSILGQVMTSAPCGTCQGFGTVIPSPCHECSGEGRVRARRTLTIKVPAGVSTGTRIQLAGQGEAGTAGGPQGDLYVEIRVATDSTFLRDGDDLHVTLSVPMTAAALGTTVHLDTYDGDQELDIKPGTQPGEILTLRGLGVTHLRSQGRGDLRVHLNVETPRNVDPQQEELLRKLAELRNEEYTDGQLASSGSGVFARLRERLGNR</sequence>
<dbReference type="NCBIfam" id="TIGR02349">
    <property type="entry name" value="DnaJ_bact"/>
    <property type="match status" value="1"/>
</dbReference>
<feature type="binding site" evidence="11">
    <location>
        <position position="188"/>
    </location>
    <ligand>
        <name>Zn(2+)</name>
        <dbReference type="ChEBI" id="CHEBI:29105"/>
        <label>2</label>
    </ligand>
</feature>
<keyword evidence="16" id="KW-1185">Reference proteome</keyword>
<name>A0A2S5IZJ2_9MICC</name>
<dbReference type="GO" id="GO:0006260">
    <property type="term" value="P:DNA replication"/>
    <property type="evidence" value="ECO:0007669"/>
    <property type="project" value="UniProtKB-KW"/>
</dbReference>
<dbReference type="EMBL" id="PRKW01000002">
    <property type="protein sequence ID" value="PPB49910.1"/>
    <property type="molecule type" value="Genomic_DNA"/>
</dbReference>
<reference evidence="15 16" key="1">
    <citation type="journal article" date="2014" name="Int. J. Syst. Evol. Microbiol.">
        <title>Arthrobacter pityocampae sp. nov., isolated from Thaumetopoea pityocampa (Lep., Thaumetopoeidae).</title>
        <authorList>
            <person name="Ince I.A."/>
            <person name="Demirbag Z."/>
            <person name="Kati H."/>
        </authorList>
    </citation>
    <scope>NUCLEOTIDE SEQUENCE [LARGE SCALE GENOMIC DNA]</scope>
    <source>
        <strain evidence="15 16">Tp2</strain>
    </source>
</reference>
<dbReference type="InterPro" id="IPR036869">
    <property type="entry name" value="J_dom_sf"/>
</dbReference>
<dbReference type="Gene3D" id="2.10.230.10">
    <property type="entry name" value="Heat shock protein DnaJ, cysteine-rich domain"/>
    <property type="match status" value="1"/>
</dbReference>
<accession>A0A2S5IZJ2</accession>
<dbReference type="InterPro" id="IPR012724">
    <property type="entry name" value="DnaJ"/>
</dbReference>
<gene>
    <name evidence="11" type="primary">dnaJ</name>
    <name evidence="15" type="ORF">C4K88_04265</name>
</gene>
<dbReference type="GO" id="GO:0031072">
    <property type="term" value="F:heat shock protein binding"/>
    <property type="evidence" value="ECO:0007669"/>
    <property type="project" value="InterPro"/>
</dbReference>
<dbReference type="InterPro" id="IPR001305">
    <property type="entry name" value="HSP_DnaJ_Cys-rich_dom"/>
</dbReference>
<comment type="subunit">
    <text evidence="11">Homodimer.</text>
</comment>
<dbReference type="SUPFAM" id="SSF57938">
    <property type="entry name" value="DnaJ/Hsp40 cysteine-rich domain"/>
    <property type="match status" value="1"/>
</dbReference>
<dbReference type="RefSeq" id="WP_104120405.1">
    <property type="nucleotide sequence ID" value="NZ_PRKW01000002.1"/>
</dbReference>
<evidence type="ECO:0000256" key="4">
    <source>
        <dbReference type="ARBA" id="ARBA00022737"/>
    </source>
</evidence>
<evidence type="ECO:0000256" key="12">
    <source>
        <dbReference type="PROSITE-ProRule" id="PRU00546"/>
    </source>
</evidence>
<keyword evidence="1 11" id="KW-0963">Cytoplasm</keyword>
<dbReference type="CDD" id="cd10719">
    <property type="entry name" value="DnaJ_zf"/>
    <property type="match status" value="1"/>
</dbReference>
<dbReference type="GO" id="GO:0009408">
    <property type="term" value="P:response to heat"/>
    <property type="evidence" value="ECO:0007669"/>
    <property type="project" value="InterPro"/>
</dbReference>
<dbReference type="Pfam" id="PF00226">
    <property type="entry name" value="DnaJ"/>
    <property type="match status" value="1"/>
</dbReference>
<evidence type="ECO:0000256" key="8">
    <source>
        <dbReference type="ARBA" id="ARBA00023186"/>
    </source>
</evidence>
<evidence type="ECO:0000313" key="15">
    <source>
        <dbReference type="EMBL" id="PPB49910.1"/>
    </source>
</evidence>
<dbReference type="GO" id="GO:0008270">
    <property type="term" value="F:zinc ion binding"/>
    <property type="evidence" value="ECO:0007669"/>
    <property type="project" value="UniProtKB-UniRule"/>
</dbReference>
<dbReference type="CDD" id="cd10747">
    <property type="entry name" value="DnaJ_C"/>
    <property type="match status" value="1"/>
</dbReference>
<keyword evidence="6 11" id="KW-0862">Zinc</keyword>
<comment type="function">
    <text evidence="11">Participates actively in the response to hyperosmotic and heat shock by preventing the aggregation of stress-denatured proteins and by disaggregating proteins, also in an autonomous, DnaK-independent fashion. Unfolded proteins bind initially to DnaJ; upon interaction with the DnaJ-bound protein, DnaK hydrolyzes its bound ATP, resulting in the formation of a stable complex. GrpE releases ADP from DnaK; ATP binding to DnaK triggers the release of the substrate protein, thus completing the reaction cycle. Several rounds of ATP-dependent interactions between DnaJ, DnaK and GrpE are required for fully efficient folding. Also involved, together with DnaK and GrpE, in the DNA replication of plasmids through activation of initiation proteins.</text>
</comment>
<dbReference type="AlphaFoldDB" id="A0A2S5IZJ2"/>
<dbReference type="NCBIfam" id="NF010871">
    <property type="entry name" value="PRK14278.1"/>
    <property type="match status" value="1"/>
</dbReference>
<dbReference type="PROSITE" id="PS50076">
    <property type="entry name" value="DNAJ_2"/>
    <property type="match status" value="1"/>
</dbReference>
<comment type="caution">
    <text evidence="11">Lacks conserved residue(s) required for the propagation of feature annotation.</text>
</comment>
<keyword evidence="3 11" id="KW-0479">Metal-binding</keyword>
<dbReference type="InterPro" id="IPR018253">
    <property type="entry name" value="DnaJ_domain_CS"/>
</dbReference>
<comment type="domain">
    <text evidence="11">The J domain is necessary and sufficient to stimulate DnaK ATPase activity. Zinc center 1 plays an important role in the autonomous, DnaK-independent chaperone activity of DnaJ. Zinc center 2 is essential for interaction with DnaK and for DnaJ activity.</text>
</comment>
<dbReference type="SUPFAM" id="SSF49493">
    <property type="entry name" value="HSP40/DnaJ peptide-binding domain"/>
    <property type="match status" value="2"/>
</dbReference>
<evidence type="ECO:0000256" key="7">
    <source>
        <dbReference type="ARBA" id="ARBA00023016"/>
    </source>
</evidence>
<comment type="cofactor">
    <cofactor evidence="11">
        <name>Zn(2+)</name>
        <dbReference type="ChEBI" id="CHEBI:29105"/>
    </cofactor>
    <text evidence="11">Binds 2 Zn(2+) ions per monomer.</text>
</comment>
<dbReference type="OrthoDB" id="9779889at2"/>
<protein>
    <recommendedName>
        <fullName evidence="10 11">Chaperone protein DnaJ</fullName>
    </recommendedName>
</protein>
<dbReference type="Pfam" id="PF00684">
    <property type="entry name" value="DnaJ_CXXCXGXG"/>
    <property type="match status" value="1"/>
</dbReference>
<dbReference type="SMART" id="SM00271">
    <property type="entry name" value="DnaJ"/>
    <property type="match status" value="1"/>
</dbReference>
<dbReference type="PANTHER" id="PTHR43096:SF48">
    <property type="entry name" value="CHAPERONE PROTEIN DNAJ"/>
    <property type="match status" value="1"/>
</dbReference>
<evidence type="ECO:0000256" key="2">
    <source>
        <dbReference type="ARBA" id="ARBA00022705"/>
    </source>
</evidence>